<dbReference type="InterPro" id="IPR036322">
    <property type="entry name" value="WD40_repeat_dom_sf"/>
</dbReference>
<dbReference type="Proteomes" id="UP000269396">
    <property type="component" value="Unassembled WGS sequence"/>
</dbReference>
<keyword evidence="2" id="KW-0677">Repeat</keyword>
<dbReference type="GO" id="GO:0005737">
    <property type="term" value="C:cytoplasm"/>
    <property type="evidence" value="ECO:0007669"/>
    <property type="project" value="TreeGrafter"/>
</dbReference>
<dbReference type="SUPFAM" id="SSF50978">
    <property type="entry name" value="WD40 repeat-like"/>
    <property type="match status" value="1"/>
</dbReference>
<dbReference type="PANTHER" id="PTHR15574:SF40">
    <property type="entry name" value="WD AND TETRATRICOPEPTIDE REPEATS PROTEIN 1"/>
    <property type="match status" value="1"/>
</dbReference>
<gene>
    <name evidence="3" type="ORF">SMTD_LOCUS21586</name>
</gene>
<dbReference type="Pfam" id="PF00400">
    <property type="entry name" value="WD40"/>
    <property type="match status" value="3"/>
</dbReference>
<keyword evidence="4" id="KW-1185">Reference proteome</keyword>
<dbReference type="EMBL" id="UZAL01047775">
    <property type="protein sequence ID" value="VDP85214.1"/>
    <property type="molecule type" value="Genomic_DNA"/>
</dbReference>
<reference evidence="3 4" key="1">
    <citation type="submission" date="2018-11" db="EMBL/GenBank/DDBJ databases">
        <authorList>
            <consortium name="Pathogen Informatics"/>
        </authorList>
    </citation>
    <scope>NUCLEOTIDE SEQUENCE [LARGE SCALE GENOMIC DNA]</scope>
    <source>
        <strain>Denwood</strain>
        <strain evidence="4">Zambia</strain>
    </source>
</reference>
<dbReference type="PANTHER" id="PTHR15574">
    <property type="entry name" value="WD REPEAT DOMAIN-CONTAINING FAMILY"/>
    <property type="match status" value="1"/>
</dbReference>
<protein>
    <submittedName>
        <fullName evidence="3">Uncharacterized protein</fullName>
    </submittedName>
</protein>
<sequence>GHHGCVNCLEWNERGSYLASGSDDRRLIIWDPFERKSLLTMNTGHMANIFSVKFLSSLNENLIVTGAADNKIRVHDIKALETRHVFSCHSGRVKRLANTPSEPFLFWSASEDGTCRQFDLRDPDQCIAVNPLKSELVAIGGNEPFVRMFDRRKLTLSTYDSVTPQERISRTVCRALNLPSLSSQPHQFSFEVPPQSNNNTIF</sequence>
<dbReference type="InterPro" id="IPR015943">
    <property type="entry name" value="WD40/YVTN_repeat-like_dom_sf"/>
</dbReference>
<accession>A0A183Q4Q0</accession>
<dbReference type="GO" id="GO:0045717">
    <property type="term" value="P:negative regulation of fatty acid biosynthetic process"/>
    <property type="evidence" value="ECO:0007669"/>
    <property type="project" value="TreeGrafter"/>
</dbReference>
<dbReference type="GO" id="GO:0080008">
    <property type="term" value="C:Cul4-RING E3 ubiquitin ligase complex"/>
    <property type="evidence" value="ECO:0007669"/>
    <property type="project" value="TreeGrafter"/>
</dbReference>
<keyword evidence="1" id="KW-0853">WD repeat</keyword>
<dbReference type="Gene3D" id="2.130.10.10">
    <property type="entry name" value="YVTN repeat-like/Quinoprotein amine dehydrogenase"/>
    <property type="match status" value="1"/>
</dbReference>
<dbReference type="PROSITE" id="PS50294">
    <property type="entry name" value="WD_REPEATS_REGION"/>
    <property type="match status" value="1"/>
</dbReference>
<dbReference type="InterPro" id="IPR001680">
    <property type="entry name" value="WD40_rpt"/>
</dbReference>
<name>A0A183Q4Q0_9TREM</name>
<dbReference type="STRING" id="31246.A0A183Q4Q0"/>
<dbReference type="AlphaFoldDB" id="A0A183Q4Q0"/>
<dbReference type="SMART" id="SM00320">
    <property type="entry name" value="WD40"/>
    <property type="match status" value="3"/>
</dbReference>
<proteinExistence type="predicted"/>
<organism evidence="3 4">
    <name type="scientific">Schistosoma mattheei</name>
    <dbReference type="NCBI Taxonomy" id="31246"/>
    <lineage>
        <taxon>Eukaryota</taxon>
        <taxon>Metazoa</taxon>
        <taxon>Spiralia</taxon>
        <taxon>Lophotrochozoa</taxon>
        <taxon>Platyhelminthes</taxon>
        <taxon>Trematoda</taxon>
        <taxon>Digenea</taxon>
        <taxon>Strigeidida</taxon>
        <taxon>Schistosomatoidea</taxon>
        <taxon>Schistosomatidae</taxon>
        <taxon>Schistosoma</taxon>
    </lineage>
</organism>
<evidence type="ECO:0000256" key="2">
    <source>
        <dbReference type="ARBA" id="ARBA00022737"/>
    </source>
</evidence>
<evidence type="ECO:0000313" key="4">
    <source>
        <dbReference type="Proteomes" id="UP000269396"/>
    </source>
</evidence>
<dbReference type="InterPro" id="IPR045151">
    <property type="entry name" value="DCAF8"/>
</dbReference>
<feature type="non-terminal residue" evidence="3">
    <location>
        <position position="1"/>
    </location>
</feature>
<evidence type="ECO:0000313" key="3">
    <source>
        <dbReference type="EMBL" id="VDP85214.1"/>
    </source>
</evidence>
<evidence type="ECO:0000256" key="1">
    <source>
        <dbReference type="ARBA" id="ARBA00022574"/>
    </source>
</evidence>
<dbReference type="PROSITE" id="PS50082">
    <property type="entry name" value="WD_REPEATS_2"/>
    <property type="match status" value="2"/>
</dbReference>